<dbReference type="Pfam" id="PF02348">
    <property type="entry name" value="CTP_transf_3"/>
    <property type="match status" value="1"/>
</dbReference>
<keyword evidence="2" id="KW-1185">Reference proteome</keyword>
<gene>
    <name evidence="1" type="ORF">GCM10008013_37890</name>
</gene>
<dbReference type="Gene3D" id="3.90.550.10">
    <property type="entry name" value="Spore Coat Polysaccharide Biosynthesis Protein SpsA, Chain A"/>
    <property type="match status" value="1"/>
</dbReference>
<evidence type="ECO:0000313" key="2">
    <source>
        <dbReference type="Proteomes" id="UP000659344"/>
    </source>
</evidence>
<evidence type="ECO:0000313" key="1">
    <source>
        <dbReference type="EMBL" id="GGH33073.1"/>
    </source>
</evidence>
<dbReference type="SUPFAM" id="SSF53448">
    <property type="entry name" value="Nucleotide-diphospho-sugar transferases"/>
    <property type="match status" value="1"/>
</dbReference>
<reference evidence="2" key="1">
    <citation type="journal article" date="2019" name="Int. J. Syst. Evol. Microbiol.">
        <title>The Global Catalogue of Microorganisms (GCM) 10K type strain sequencing project: providing services to taxonomists for standard genome sequencing and annotation.</title>
        <authorList>
            <consortium name="The Broad Institute Genomics Platform"/>
            <consortium name="The Broad Institute Genome Sequencing Center for Infectious Disease"/>
            <person name="Wu L."/>
            <person name="Ma J."/>
        </authorList>
    </citation>
    <scope>NUCLEOTIDE SEQUENCE [LARGE SCALE GENOMIC DNA]</scope>
    <source>
        <strain evidence="2">CGMCC 1.12769</strain>
    </source>
</reference>
<comment type="caution">
    <text evidence="1">The sequence shown here is derived from an EMBL/GenBank/DDBJ whole genome shotgun (WGS) entry which is preliminary data.</text>
</comment>
<evidence type="ECO:0008006" key="3">
    <source>
        <dbReference type="Google" id="ProtNLM"/>
    </source>
</evidence>
<dbReference type="InterPro" id="IPR003329">
    <property type="entry name" value="Cytidylyl_trans"/>
</dbReference>
<dbReference type="PANTHER" id="PTHR42866">
    <property type="entry name" value="3-DEOXY-MANNO-OCTULOSONATE CYTIDYLYLTRANSFERASE"/>
    <property type="match status" value="1"/>
</dbReference>
<dbReference type="InterPro" id="IPR029044">
    <property type="entry name" value="Nucleotide-diphossugar_trans"/>
</dbReference>
<dbReference type="Proteomes" id="UP000659344">
    <property type="component" value="Unassembled WGS sequence"/>
</dbReference>
<protein>
    <recommendedName>
        <fullName evidence="3">Spore coat polysaccharide biosynthesis protein SpsF</fullName>
    </recommendedName>
</protein>
<accession>A0ABQ1YPJ9</accession>
<dbReference type="PANTHER" id="PTHR42866:SF1">
    <property type="entry name" value="SPORE COAT POLYSACCHARIDE BIOSYNTHESIS PROTEIN SPSF"/>
    <property type="match status" value="1"/>
</dbReference>
<dbReference type="RefSeq" id="WP_188541401.1">
    <property type="nucleotide sequence ID" value="NZ_BMFT01000002.1"/>
</dbReference>
<dbReference type="EMBL" id="BMFT01000002">
    <property type="protein sequence ID" value="GGH33073.1"/>
    <property type="molecule type" value="Genomic_DNA"/>
</dbReference>
<sequence>MNITAIIQARMGSTRLPGKVMKQLVDRTVLGHVITRCQAIPSINKIVVATTTLDEDKEICDEALNYGVSVYRGSKDDVLNRYYEAATREQSDVVVRITSDCPLLDPKVSEKVILHFLMNDYDYVSSGLSRTFPRGLDTEVFTFEALEQAHEQATKDYEFEHVTPYIYQNPEQFKVHAFSNHLDQSRYRLTLDTYEDWQLISKIYDALYNGDIFYWKNMLELLEREPKLPQINAEVRQKELGE</sequence>
<proteinExistence type="predicted"/>
<dbReference type="CDD" id="cd02518">
    <property type="entry name" value="GT2_SpsF"/>
    <property type="match status" value="1"/>
</dbReference>
<organism evidence="1 2">
    <name type="scientific">Paenibacillus segetis</name>
    <dbReference type="NCBI Taxonomy" id="1325360"/>
    <lineage>
        <taxon>Bacteria</taxon>
        <taxon>Bacillati</taxon>
        <taxon>Bacillota</taxon>
        <taxon>Bacilli</taxon>
        <taxon>Bacillales</taxon>
        <taxon>Paenibacillaceae</taxon>
        <taxon>Paenibacillus</taxon>
    </lineage>
</organism>
<name>A0ABQ1YPJ9_9BACL</name>